<reference evidence="1" key="1">
    <citation type="submission" date="2022-07" db="EMBL/GenBank/DDBJ databases">
        <title>Genome Sequence of Lecanicillium saksenae.</title>
        <authorList>
            <person name="Buettner E."/>
        </authorList>
    </citation>
    <scope>NUCLEOTIDE SEQUENCE</scope>
    <source>
        <strain evidence="1">VT-O1</strain>
    </source>
</reference>
<evidence type="ECO:0000313" key="1">
    <source>
        <dbReference type="EMBL" id="KAJ3496181.1"/>
    </source>
</evidence>
<protein>
    <submittedName>
        <fullName evidence="1">Uncharacterized protein</fullName>
    </submittedName>
</protein>
<name>A0ACC1R3T8_9HYPO</name>
<proteinExistence type="predicted"/>
<dbReference type="Proteomes" id="UP001148737">
    <property type="component" value="Unassembled WGS sequence"/>
</dbReference>
<evidence type="ECO:0000313" key="2">
    <source>
        <dbReference type="Proteomes" id="UP001148737"/>
    </source>
</evidence>
<dbReference type="EMBL" id="JANAKD010000212">
    <property type="protein sequence ID" value="KAJ3496181.1"/>
    <property type="molecule type" value="Genomic_DNA"/>
</dbReference>
<sequence length="353" mass="38354">MAAVGLMALAKTTSDYDLAGSARSKYTEAVHMVNSALQSPERSRDDTTLMSVISLGVFEEISDYKSWVLHVQGAAALLVARGRGQFSSSISLKLFNQVRTDLITACVNEDKPVPDEILRLQEAGSAHPEASGSFWRIGMLGVRCAQLLTKFKGYSIGLATHLLAESDVLQHDFVTAGQSLMLEEPYSTIHDVAGHPDLVCGGKIGAYSDVWSIRIWNNWRNLLMIVCRIKCFLLNEVLKHALGPDSVNHLKVERHGTLQLLSQLGEDILATAPQVTAFQVGGSPGKGEQDVAPALSHVAGAYLLAGRFSIVGQSEATSRETRQWIIKRLQHISDTARIPTAVKIIQDIEAAEA</sequence>
<accession>A0ACC1R3T8</accession>
<gene>
    <name evidence="1" type="ORF">NLG97_g2844</name>
</gene>
<organism evidence="1 2">
    <name type="scientific">Lecanicillium saksenae</name>
    <dbReference type="NCBI Taxonomy" id="468837"/>
    <lineage>
        <taxon>Eukaryota</taxon>
        <taxon>Fungi</taxon>
        <taxon>Dikarya</taxon>
        <taxon>Ascomycota</taxon>
        <taxon>Pezizomycotina</taxon>
        <taxon>Sordariomycetes</taxon>
        <taxon>Hypocreomycetidae</taxon>
        <taxon>Hypocreales</taxon>
        <taxon>Cordycipitaceae</taxon>
        <taxon>Lecanicillium</taxon>
    </lineage>
</organism>
<comment type="caution">
    <text evidence="1">The sequence shown here is derived from an EMBL/GenBank/DDBJ whole genome shotgun (WGS) entry which is preliminary data.</text>
</comment>
<keyword evidence="2" id="KW-1185">Reference proteome</keyword>